<dbReference type="AlphaFoldDB" id="A0AB34VFG2"/>
<dbReference type="EMBL" id="LDSI01000014">
    <property type="protein sequence ID" value="KTS97672.1"/>
    <property type="molecule type" value="Genomic_DNA"/>
</dbReference>
<protein>
    <submittedName>
        <fullName evidence="1">Uncharacterized protein</fullName>
    </submittedName>
</protein>
<dbReference type="Proteomes" id="UP000072520">
    <property type="component" value="Unassembled WGS sequence"/>
</dbReference>
<accession>A0AB34VFG2</accession>
<sequence>MFIASVYDGGRETAEEERLYWQGREKAALKAPAEIDVHRFHDALGVAYPLNWSCSEDGECETFMLADFYCGQVTDIYARTGARYFRLRDYCSLDHAQIMTRVKEAFDLSQK</sequence>
<proteinExistence type="predicted"/>
<evidence type="ECO:0000313" key="1">
    <source>
        <dbReference type="EMBL" id="KTS97672.1"/>
    </source>
</evidence>
<name>A0AB34VFG2_9GAMM</name>
<reference evidence="1 2" key="1">
    <citation type="journal article" date="2016" name="Front. Microbiol.">
        <title>Genomic Resource of Rice Seed Associated Bacteria.</title>
        <authorList>
            <person name="Midha S."/>
            <person name="Bansal K."/>
            <person name="Sharma S."/>
            <person name="Kumar N."/>
            <person name="Patil P.P."/>
            <person name="Chaudhry V."/>
            <person name="Patil P.B."/>
        </authorList>
    </citation>
    <scope>NUCLEOTIDE SEQUENCE [LARGE SCALE GENOMIC DNA]</scope>
    <source>
        <strain evidence="1 2">RSA13</strain>
    </source>
</reference>
<evidence type="ECO:0000313" key="2">
    <source>
        <dbReference type="Proteomes" id="UP000072520"/>
    </source>
</evidence>
<gene>
    <name evidence="1" type="ORF">RSA13_11075</name>
</gene>
<comment type="caution">
    <text evidence="1">The sequence shown here is derived from an EMBL/GenBank/DDBJ whole genome shotgun (WGS) entry which is preliminary data.</text>
</comment>
<dbReference type="RefSeq" id="WP_058709268.1">
    <property type="nucleotide sequence ID" value="NZ_LDSI01000014.1"/>
</dbReference>
<organism evidence="1 2">
    <name type="scientific">Pantoea stewartii</name>
    <dbReference type="NCBI Taxonomy" id="66269"/>
    <lineage>
        <taxon>Bacteria</taxon>
        <taxon>Pseudomonadati</taxon>
        <taxon>Pseudomonadota</taxon>
        <taxon>Gammaproteobacteria</taxon>
        <taxon>Enterobacterales</taxon>
        <taxon>Erwiniaceae</taxon>
        <taxon>Pantoea</taxon>
    </lineage>
</organism>